<dbReference type="EMBL" id="GBRH01203577">
    <property type="protein sequence ID" value="JAD94318.1"/>
    <property type="molecule type" value="Transcribed_RNA"/>
</dbReference>
<reference evidence="1" key="2">
    <citation type="journal article" date="2015" name="Data Brief">
        <title>Shoot transcriptome of the giant reed, Arundo donax.</title>
        <authorList>
            <person name="Barrero R.A."/>
            <person name="Guerrero F.D."/>
            <person name="Moolhuijzen P."/>
            <person name="Goolsby J.A."/>
            <person name="Tidwell J."/>
            <person name="Bellgard S.E."/>
            <person name="Bellgard M.I."/>
        </authorList>
    </citation>
    <scope>NUCLEOTIDE SEQUENCE</scope>
    <source>
        <tissue evidence="1">Shoot tissue taken approximately 20 cm above the soil surface</tissue>
    </source>
</reference>
<reference evidence="1" key="1">
    <citation type="submission" date="2014-09" db="EMBL/GenBank/DDBJ databases">
        <authorList>
            <person name="Magalhaes I.L.F."/>
            <person name="Oliveira U."/>
            <person name="Santos F.R."/>
            <person name="Vidigal T.H.D.A."/>
            <person name="Brescovit A.D."/>
            <person name="Santos A.J."/>
        </authorList>
    </citation>
    <scope>NUCLEOTIDE SEQUENCE</scope>
    <source>
        <tissue evidence="1">Shoot tissue taken approximately 20 cm above the soil surface</tissue>
    </source>
</reference>
<sequence>MTSNPSPAPPPPLDVGVSNSLRSFASLAFRRPRW</sequence>
<protein>
    <submittedName>
        <fullName evidence="1">Uncharacterized protein</fullName>
    </submittedName>
</protein>
<evidence type="ECO:0000313" key="1">
    <source>
        <dbReference type="EMBL" id="JAD94318.1"/>
    </source>
</evidence>
<name>A0A0A9E5K8_ARUDO</name>
<proteinExistence type="predicted"/>
<organism evidence="1">
    <name type="scientific">Arundo donax</name>
    <name type="common">Giant reed</name>
    <name type="synonym">Donax arundinaceus</name>
    <dbReference type="NCBI Taxonomy" id="35708"/>
    <lineage>
        <taxon>Eukaryota</taxon>
        <taxon>Viridiplantae</taxon>
        <taxon>Streptophyta</taxon>
        <taxon>Embryophyta</taxon>
        <taxon>Tracheophyta</taxon>
        <taxon>Spermatophyta</taxon>
        <taxon>Magnoliopsida</taxon>
        <taxon>Liliopsida</taxon>
        <taxon>Poales</taxon>
        <taxon>Poaceae</taxon>
        <taxon>PACMAD clade</taxon>
        <taxon>Arundinoideae</taxon>
        <taxon>Arundineae</taxon>
        <taxon>Arundo</taxon>
    </lineage>
</organism>
<dbReference type="AlphaFoldDB" id="A0A0A9E5K8"/>
<accession>A0A0A9E5K8</accession>